<proteinExistence type="inferred from homology"/>
<comment type="caution">
    <text evidence="7">The sequence shown here is derived from an EMBL/GenBank/DDBJ whole genome shotgun (WGS) entry which is preliminary data.</text>
</comment>
<keyword evidence="4" id="KW-0812">Transmembrane</keyword>
<evidence type="ECO:0000313" key="8">
    <source>
        <dbReference type="Proteomes" id="UP000789706"/>
    </source>
</evidence>
<dbReference type="InterPro" id="IPR020097">
    <property type="entry name" value="PsdUridine_synth_TruA_a/b_dom"/>
</dbReference>
<evidence type="ECO:0000256" key="2">
    <source>
        <dbReference type="ARBA" id="ARBA00022694"/>
    </source>
</evidence>
<keyword evidence="4" id="KW-0472">Membrane</keyword>
<gene>
    <name evidence="7" type="ORF">DEBURN_LOCUS559</name>
</gene>
<evidence type="ECO:0000313" key="7">
    <source>
        <dbReference type="EMBL" id="CAG8433777.1"/>
    </source>
</evidence>
<keyword evidence="8" id="KW-1185">Reference proteome</keyword>
<dbReference type="Pfam" id="PF04116">
    <property type="entry name" value="FA_hydroxylase"/>
    <property type="match status" value="1"/>
</dbReference>
<dbReference type="GO" id="GO:0003723">
    <property type="term" value="F:RNA binding"/>
    <property type="evidence" value="ECO:0007669"/>
    <property type="project" value="InterPro"/>
</dbReference>
<reference evidence="7" key="1">
    <citation type="submission" date="2021-06" db="EMBL/GenBank/DDBJ databases">
        <authorList>
            <person name="Kallberg Y."/>
            <person name="Tangrot J."/>
            <person name="Rosling A."/>
        </authorList>
    </citation>
    <scope>NUCLEOTIDE SEQUENCE</scope>
    <source>
        <strain evidence="7">AZ414A</strain>
    </source>
</reference>
<dbReference type="GO" id="GO:0031119">
    <property type="term" value="P:tRNA pseudouridine synthesis"/>
    <property type="evidence" value="ECO:0007669"/>
    <property type="project" value="TreeGrafter"/>
</dbReference>
<keyword evidence="4" id="KW-1133">Transmembrane helix</keyword>
<dbReference type="InterPro" id="IPR020095">
    <property type="entry name" value="PsdUridine_synth_TruA_C"/>
</dbReference>
<feature type="transmembrane region" description="Helical" evidence="4">
    <location>
        <begin position="88"/>
        <end position="111"/>
    </location>
</feature>
<organism evidence="7 8">
    <name type="scientific">Diversispora eburnea</name>
    <dbReference type="NCBI Taxonomy" id="1213867"/>
    <lineage>
        <taxon>Eukaryota</taxon>
        <taxon>Fungi</taxon>
        <taxon>Fungi incertae sedis</taxon>
        <taxon>Mucoromycota</taxon>
        <taxon>Glomeromycotina</taxon>
        <taxon>Glomeromycetes</taxon>
        <taxon>Diversisporales</taxon>
        <taxon>Diversisporaceae</taxon>
        <taxon>Diversispora</taxon>
    </lineage>
</organism>
<dbReference type="InterPro" id="IPR006694">
    <property type="entry name" value="Fatty_acid_hydroxylase"/>
</dbReference>
<keyword evidence="2" id="KW-0819">tRNA processing</keyword>
<dbReference type="InterPro" id="IPR041707">
    <property type="entry name" value="Pus3-like"/>
</dbReference>
<feature type="transmembrane region" description="Helical" evidence="4">
    <location>
        <begin position="33"/>
        <end position="58"/>
    </location>
</feature>
<feature type="non-terminal residue" evidence="7">
    <location>
        <position position="1"/>
    </location>
</feature>
<dbReference type="PANTHER" id="PTHR11142">
    <property type="entry name" value="PSEUDOURIDYLATE SYNTHASE"/>
    <property type="match status" value="1"/>
</dbReference>
<accession>A0A9N8UXV8</accession>
<dbReference type="InterPro" id="IPR001406">
    <property type="entry name" value="PsdUridine_synth_TruA"/>
</dbReference>
<dbReference type="InterPro" id="IPR020094">
    <property type="entry name" value="TruA/RsuA/RluB/E/F_N"/>
</dbReference>
<comment type="similarity">
    <text evidence="1">Belongs to the tRNA pseudouridine synthase TruA family.</text>
</comment>
<dbReference type="Gene3D" id="3.30.70.580">
    <property type="entry name" value="Pseudouridine synthase I, catalytic domain, N-terminal subdomain"/>
    <property type="match status" value="1"/>
</dbReference>
<feature type="domain" description="Pseudouridine synthase I TruA alpha/beta" evidence="5">
    <location>
        <begin position="524"/>
        <end position="641"/>
    </location>
</feature>
<dbReference type="GO" id="GO:0008610">
    <property type="term" value="P:lipid biosynthetic process"/>
    <property type="evidence" value="ECO:0007669"/>
    <property type="project" value="InterPro"/>
</dbReference>
<dbReference type="Proteomes" id="UP000789706">
    <property type="component" value="Unassembled WGS sequence"/>
</dbReference>
<dbReference type="GO" id="GO:0016491">
    <property type="term" value="F:oxidoreductase activity"/>
    <property type="evidence" value="ECO:0007669"/>
    <property type="project" value="InterPro"/>
</dbReference>
<dbReference type="EMBL" id="CAJVPK010000019">
    <property type="protein sequence ID" value="CAG8433777.1"/>
    <property type="molecule type" value="Genomic_DNA"/>
</dbReference>
<evidence type="ECO:0000256" key="3">
    <source>
        <dbReference type="ARBA" id="ARBA00023235"/>
    </source>
</evidence>
<dbReference type="GO" id="GO:1990481">
    <property type="term" value="P:mRNA pseudouridine synthesis"/>
    <property type="evidence" value="ECO:0007669"/>
    <property type="project" value="TreeGrafter"/>
</dbReference>
<keyword evidence="3" id="KW-0413">Isomerase</keyword>
<evidence type="ECO:0000256" key="1">
    <source>
        <dbReference type="ARBA" id="ARBA00009375"/>
    </source>
</evidence>
<dbReference type="InterPro" id="IPR020103">
    <property type="entry name" value="PsdUridine_synth_cat_dom_sf"/>
</dbReference>
<evidence type="ECO:0000256" key="4">
    <source>
        <dbReference type="SAM" id="Phobius"/>
    </source>
</evidence>
<dbReference type="SUPFAM" id="SSF55120">
    <property type="entry name" value="Pseudouridine synthase"/>
    <property type="match status" value="1"/>
</dbReference>
<dbReference type="GO" id="GO:0005634">
    <property type="term" value="C:nucleus"/>
    <property type="evidence" value="ECO:0007669"/>
    <property type="project" value="TreeGrafter"/>
</dbReference>
<dbReference type="GO" id="GO:0005506">
    <property type="term" value="F:iron ion binding"/>
    <property type="evidence" value="ECO:0007669"/>
    <property type="project" value="InterPro"/>
</dbReference>
<sequence length="711" mass="83378">SFTFNSNNTLSINDLNFVEKAWDEWFKSFNNELIATAIISFLMHEIVYFGRCLPFWIADFIPSFQKYKLQPKEVNTVKKQWKCMKSVLLAHFFMELPLIFSFHPVATLFGMEITTVPFPHWHKIAYQVAAFFVFEDTFHYWFHRLLHYGPFYKYIHKQHHEYSAPFGLTAEYAHPIEVLILGTGTIGGPLLWVALTNDLHLITVFIWISLRLFQTIDAHSGYDFPWSLRHLLPFWAGAEHHDYHHMAFVNCFSTSFRWWDHIMGTDLIFIMTQSTQLSGIEKYANWSKEELIVKLLSYENQQTDNEQINNEQIDNVNDQIVNEDNESIIRTEVNVSKIQNSIPKKKKKSPRPFDMSKYSKRRIALKVAYFGWNYHGFETNAPNEKIRPTIEGQLFSALKQAKMISDPAECNFTKCGRTDKGVSSLGQVVAFNVRSNLPHDSSEVLPSQNVETNVETNIEINDVKTKIEEIPFVESLNNLLPDDIRIIAWTPVNPDFSARFNCRYRHYKYFFVKGNLDIDLMRDAANRFLGIHDFRNFCKLDPSKQINNFNRNILQVKIEKVQQSFSSQFPGTKEFYEFNLIANAFLWHQVRCMMAILFLVGQKLETPSIIDNLLDITKTPAKPNYEMANELPLILYDCKYDNIIKWQYDLNVTLDEFVFSNIDTKKYIITGSGKEVKTRNYIKIEKRQTNEPVEIRNQKYKAKKIKLEQNK</sequence>
<dbReference type="CDD" id="cd02569">
    <property type="entry name" value="PseudoU_synth_ScPus3"/>
    <property type="match status" value="1"/>
</dbReference>
<evidence type="ECO:0000259" key="6">
    <source>
        <dbReference type="Pfam" id="PF04116"/>
    </source>
</evidence>
<protein>
    <submittedName>
        <fullName evidence="7">11359_t:CDS:1</fullName>
    </submittedName>
</protein>
<name>A0A9N8UXV8_9GLOM</name>
<dbReference type="OrthoDB" id="25767at2759"/>
<feature type="domain" description="Fatty acid hydroxylase" evidence="6">
    <location>
        <begin position="129"/>
        <end position="265"/>
    </location>
</feature>
<dbReference type="PANTHER" id="PTHR11142:SF5">
    <property type="entry name" value="TRNA PSEUDOURIDINE(38_39) SYNTHASE"/>
    <property type="match status" value="1"/>
</dbReference>
<dbReference type="NCBIfam" id="TIGR00071">
    <property type="entry name" value="hisT_truA"/>
    <property type="match status" value="1"/>
</dbReference>
<evidence type="ECO:0000259" key="5">
    <source>
        <dbReference type="Pfam" id="PF01416"/>
    </source>
</evidence>
<dbReference type="GO" id="GO:0005737">
    <property type="term" value="C:cytoplasm"/>
    <property type="evidence" value="ECO:0007669"/>
    <property type="project" value="TreeGrafter"/>
</dbReference>
<dbReference type="Gene3D" id="3.30.70.660">
    <property type="entry name" value="Pseudouridine synthase I, catalytic domain, C-terminal subdomain"/>
    <property type="match status" value="1"/>
</dbReference>
<dbReference type="AlphaFoldDB" id="A0A9N8UXV8"/>
<dbReference type="Pfam" id="PF01416">
    <property type="entry name" value="PseudoU_synth_1"/>
    <property type="match status" value="1"/>
</dbReference>
<dbReference type="HAMAP" id="MF_00171">
    <property type="entry name" value="TruA"/>
    <property type="match status" value="1"/>
</dbReference>
<dbReference type="GO" id="GO:0009982">
    <property type="term" value="F:pseudouridine synthase activity"/>
    <property type="evidence" value="ECO:0007669"/>
    <property type="project" value="InterPro"/>
</dbReference>